<evidence type="ECO:0000313" key="1">
    <source>
        <dbReference type="EMBL" id="AKH20419.1"/>
    </source>
</evidence>
<proteinExistence type="predicted"/>
<dbReference type="Proteomes" id="UP000034410">
    <property type="component" value="Chromosome"/>
</dbReference>
<evidence type="ECO:0000313" key="2">
    <source>
        <dbReference type="Proteomes" id="UP000034410"/>
    </source>
</evidence>
<dbReference type="EMBL" id="CP011412">
    <property type="protein sequence ID" value="AKH20419.1"/>
    <property type="molecule type" value="Genomic_DNA"/>
</dbReference>
<name>A0A0F7JYQ6_9GAMM</name>
<sequence length="59" mass="6855">MQDMHLNEADVARHLDVPLDVVNRWMMATADQPDSCMPESELRLLKFALMSDNKRAHLF</sequence>
<accession>A0A0F7JYQ6</accession>
<reference evidence="1 2" key="1">
    <citation type="journal article" date="2015" name="Genome Announc.">
        <title>Complete Genome Sequence of Sedimenticola thiotaurini Strain SIP-G1, a Polyphosphate- and Polyhydroxyalkanoate-Accumulating Sulfur-Oxidizing Gammaproteobacterium Isolated from Salt Marsh Sediments.</title>
        <authorList>
            <person name="Flood B.E."/>
            <person name="Jones D.S."/>
            <person name="Bailey J.V."/>
        </authorList>
    </citation>
    <scope>NUCLEOTIDE SEQUENCE [LARGE SCALE GENOMIC DNA]</scope>
    <source>
        <strain evidence="1 2">SIP-G1</strain>
    </source>
</reference>
<dbReference type="KEGG" id="seds:AAY24_08710"/>
<dbReference type="AlphaFoldDB" id="A0A0F7JYQ6"/>
<organism evidence="1 2">
    <name type="scientific">Sedimenticola thiotaurini</name>
    <dbReference type="NCBI Taxonomy" id="1543721"/>
    <lineage>
        <taxon>Bacteria</taxon>
        <taxon>Pseudomonadati</taxon>
        <taxon>Pseudomonadota</taxon>
        <taxon>Gammaproteobacteria</taxon>
        <taxon>Chromatiales</taxon>
        <taxon>Sedimenticolaceae</taxon>
        <taxon>Sedimenticola</taxon>
    </lineage>
</organism>
<keyword evidence="2" id="KW-1185">Reference proteome</keyword>
<protein>
    <submittedName>
        <fullName evidence="1">Uncharacterized protein</fullName>
    </submittedName>
</protein>
<gene>
    <name evidence="1" type="ORF">AAY24_08710</name>
</gene>